<feature type="transmembrane region" description="Helical" evidence="1">
    <location>
        <begin position="356"/>
        <end position="379"/>
    </location>
</feature>
<dbReference type="PRINTS" id="PR00173">
    <property type="entry name" value="EDTRNSPORT"/>
</dbReference>
<feature type="transmembrane region" description="Helical" evidence="1">
    <location>
        <begin position="114"/>
        <end position="134"/>
    </location>
</feature>
<accession>A0ABQ5ZW46</accession>
<feature type="transmembrane region" description="Helical" evidence="1">
    <location>
        <begin position="168"/>
        <end position="189"/>
    </location>
</feature>
<comment type="caution">
    <text evidence="2">The sequence shown here is derived from an EMBL/GenBank/DDBJ whole genome shotgun (WGS) entry which is preliminary data.</text>
</comment>
<feature type="transmembrane region" description="Helical" evidence="1">
    <location>
        <begin position="410"/>
        <end position="429"/>
    </location>
</feature>
<feature type="transmembrane region" description="Helical" evidence="1">
    <location>
        <begin position="220"/>
        <end position="236"/>
    </location>
</feature>
<keyword evidence="1" id="KW-0472">Membrane</keyword>
<evidence type="ECO:0000256" key="1">
    <source>
        <dbReference type="SAM" id="Phobius"/>
    </source>
</evidence>
<dbReference type="RefSeq" id="WP_284305527.1">
    <property type="nucleotide sequence ID" value="NZ_BSOR01000029.1"/>
</dbReference>
<feature type="transmembrane region" description="Helical" evidence="1">
    <location>
        <begin position="248"/>
        <end position="267"/>
    </location>
</feature>
<feature type="transmembrane region" description="Helical" evidence="1">
    <location>
        <begin position="6"/>
        <end position="24"/>
    </location>
</feature>
<reference evidence="3" key="1">
    <citation type="journal article" date="2019" name="Int. J. Syst. Evol. Microbiol.">
        <title>The Global Catalogue of Microorganisms (GCM) 10K type strain sequencing project: providing services to taxonomists for standard genome sequencing and annotation.</title>
        <authorList>
            <consortium name="The Broad Institute Genomics Platform"/>
            <consortium name="The Broad Institute Genome Sequencing Center for Infectious Disease"/>
            <person name="Wu L."/>
            <person name="Ma J."/>
        </authorList>
    </citation>
    <scope>NUCLEOTIDE SEQUENCE [LARGE SCALE GENOMIC DNA]</scope>
    <source>
        <strain evidence="3">NBRC 100033</strain>
    </source>
</reference>
<evidence type="ECO:0000313" key="2">
    <source>
        <dbReference type="EMBL" id="GLR64401.1"/>
    </source>
</evidence>
<protein>
    <submittedName>
        <fullName evidence="2">Polymerase</fullName>
    </submittedName>
</protein>
<dbReference type="Proteomes" id="UP001156682">
    <property type="component" value="Unassembled WGS sequence"/>
</dbReference>
<feature type="transmembrane region" description="Helical" evidence="1">
    <location>
        <begin position="196"/>
        <end position="214"/>
    </location>
</feature>
<sequence>MLDILFWMLFLLTPLSMFFLLRVAGEQLNQISMVNLVTVALFAFSVLGTFPLFYQLDAYRVATGVTNPALVLTVTFFSCASIIVFLLGVIFVRRVINLTPVPIISSQIKKLNKFRFISMLVVLLLVALVLYIYLGKINQVAILVALKDGAGAATLARSKMGNDFSGKYHWYSLVLHNIGTLVTLTFYVSWLLRKRLLNLILFLIAFSISAFVAVMATEKGPFVGLLMALFMAHYLTRHNGYVPKKDIIILGVSVVSILVVFYIYFMGSGSAGQALWSVFSRAFAGSISPAYFYLEYFPQHQEFLMGRTFPNPGGIMPFEPVRYTVQIMDWKFPNLAEQGTVGSMPTVFWGEAYANFGYAGIPLVAFIMGVLVAILSYFVSKLELNPITVAFTVWLIFHLKNLSITGFSGFLYDFYMIFVSAVVVIVLFTTTKIGIRNNRATKCVVS</sequence>
<keyword evidence="1" id="KW-0812">Transmembrane</keyword>
<keyword evidence="3" id="KW-1185">Reference proteome</keyword>
<keyword evidence="1" id="KW-1133">Transmembrane helix</keyword>
<dbReference type="NCBIfam" id="TIGR04370">
    <property type="entry name" value="glyco_rpt_poly"/>
    <property type="match status" value="1"/>
</dbReference>
<organism evidence="2 3">
    <name type="scientific">Marinospirillum insulare</name>
    <dbReference type="NCBI Taxonomy" id="217169"/>
    <lineage>
        <taxon>Bacteria</taxon>
        <taxon>Pseudomonadati</taxon>
        <taxon>Pseudomonadota</taxon>
        <taxon>Gammaproteobacteria</taxon>
        <taxon>Oceanospirillales</taxon>
        <taxon>Oceanospirillaceae</taxon>
        <taxon>Marinospirillum</taxon>
    </lineage>
</organism>
<dbReference type="EMBL" id="BSOR01000029">
    <property type="protein sequence ID" value="GLR64401.1"/>
    <property type="molecule type" value="Genomic_DNA"/>
</dbReference>
<feature type="transmembrane region" description="Helical" evidence="1">
    <location>
        <begin position="68"/>
        <end position="93"/>
    </location>
</feature>
<gene>
    <name evidence="2" type="primary">wzy</name>
    <name evidence="2" type="ORF">GCM10007878_18390</name>
</gene>
<evidence type="ECO:0000313" key="3">
    <source>
        <dbReference type="Proteomes" id="UP001156682"/>
    </source>
</evidence>
<name>A0ABQ5ZW46_9GAMM</name>
<feature type="transmembrane region" description="Helical" evidence="1">
    <location>
        <begin position="386"/>
        <end position="404"/>
    </location>
</feature>
<proteinExistence type="predicted"/>
<feature type="transmembrane region" description="Helical" evidence="1">
    <location>
        <begin position="36"/>
        <end position="56"/>
    </location>
</feature>